<keyword evidence="3" id="KW-1185">Reference proteome</keyword>
<accession>A0ABS7XAV6</accession>
<proteinExistence type="predicted"/>
<feature type="region of interest" description="Disordered" evidence="1">
    <location>
        <begin position="83"/>
        <end position="103"/>
    </location>
</feature>
<evidence type="ECO:0000256" key="1">
    <source>
        <dbReference type="SAM" id="MobiDB-lite"/>
    </source>
</evidence>
<dbReference type="Proteomes" id="UP000663814">
    <property type="component" value="Unassembled WGS sequence"/>
</dbReference>
<name>A0ABS7XAV6_9GAMM</name>
<evidence type="ECO:0000313" key="2">
    <source>
        <dbReference type="EMBL" id="MBZ9612701.1"/>
    </source>
</evidence>
<evidence type="ECO:0000313" key="3">
    <source>
        <dbReference type="Proteomes" id="UP000663814"/>
    </source>
</evidence>
<dbReference type="RefSeq" id="WP_205312858.1">
    <property type="nucleotide sequence ID" value="NZ_JAERPS020000005.1"/>
</dbReference>
<comment type="caution">
    <text evidence="2">The sequence shown here is derived from an EMBL/GenBank/DDBJ whole genome shotgun (WGS) entry which is preliminary data.</text>
</comment>
<sequence length="103" mass="10814">MSFYSWFSGLFDDGSVRFESVTDSVSEQLEVNPASGLLMVGGLGGLDSVGNPYGTDNSTPISCDVIVTGLDDHSSCSTMDMFDSGSSSSFDDSYSTGSGFDSW</sequence>
<organism evidence="2 3">
    <name type="scientific">Rheinheimera maricola</name>
    <dbReference type="NCBI Taxonomy" id="2793282"/>
    <lineage>
        <taxon>Bacteria</taxon>
        <taxon>Pseudomonadati</taxon>
        <taxon>Pseudomonadota</taxon>
        <taxon>Gammaproteobacteria</taxon>
        <taxon>Chromatiales</taxon>
        <taxon>Chromatiaceae</taxon>
        <taxon>Rheinheimera</taxon>
    </lineage>
</organism>
<dbReference type="EMBL" id="JAERPS020000005">
    <property type="protein sequence ID" value="MBZ9612701.1"/>
    <property type="molecule type" value="Genomic_DNA"/>
</dbReference>
<gene>
    <name evidence="2" type="ORF">I4W93_013950</name>
</gene>
<protein>
    <submittedName>
        <fullName evidence="2">Uncharacterized protein</fullName>
    </submittedName>
</protein>
<reference evidence="2 3" key="1">
    <citation type="submission" date="2021-08" db="EMBL/GenBank/DDBJ databases">
        <title>Rheinheimera aquimaris sp. nov., isolated from seawater of the East Sea in Korea.</title>
        <authorList>
            <person name="Kim K.H."/>
            <person name="Wenting R."/>
            <person name="Kim K.R."/>
            <person name="Jeon C.O."/>
        </authorList>
    </citation>
    <scope>NUCLEOTIDE SEQUENCE [LARGE SCALE GENOMIC DNA]</scope>
    <source>
        <strain evidence="2 3">MA-13</strain>
    </source>
</reference>